<keyword evidence="3 12" id="KW-0808">Transferase</keyword>
<dbReference type="AlphaFoldDB" id="A0A060YW49"/>
<evidence type="ECO:0000256" key="5">
    <source>
        <dbReference type="ARBA" id="ARBA00022741"/>
    </source>
</evidence>
<feature type="domain" description="Nucleoside diphosphate kinase-like" evidence="14">
    <location>
        <begin position="1"/>
        <end position="99"/>
    </location>
</feature>
<evidence type="ECO:0000256" key="7">
    <source>
        <dbReference type="ARBA" id="ARBA00022840"/>
    </source>
</evidence>
<protein>
    <recommendedName>
        <fullName evidence="12">Nucleoside diphosphate kinase</fullName>
        <ecNumber evidence="12">2.7.4.6</ecNumber>
    </recommendedName>
</protein>
<evidence type="ECO:0000256" key="4">
    <source>
        <dbReference type="ARBA" id="ARBA00022723"/>
    </source>
</evidence>
<feature type="region of interest" description="Disordered" evidence="13">
    <location>
        <begin position="52"/>
        <end position="79"/>
    </location>
</feature>
<dbReference type="PaxDb" id="8022-A0A060YW49"/>
<accession>A0A060YW49</accession>
<feature type="binding site" evidence="10">
    <location>
        <position position="1"/>
    </location>
    <ligand>
        <name>ATP</name>
        <dbReference type="ChEBI" id="CHEBI:30616"/>
    </ligand>
</feature>
<evidence type="ECO:0000256" key="6">
    <source>
        <dbReference type="ARBA" id="ARBA00022777"/>
    </source>
</evidence>
<evidence type="ECO:0000256" key="9">
    <source>
        <dbReference type="ARBA" id="ARBA00023080"/>
    </source>
</evidence>
<reference evidence="15" key="1">
    <citation type="journal article" date="2014" name="Nat. Commun.">
        <title>The rainbow trout genome provides novel insights into evolution after whole-genome duplication in vertebrates.</title>
        <authorList>
            <person name="Berthelot C."/>
            <person name="Brunet F."/>
            <person name="Chalopin D."/>
            <person name="Juanchich A."/>
            <person name="Bernard M."/>
            <person name="Noel B."/>
            <person name="Bento P."/>
            <person name="Da Silva C."/>
            <person name="Labadie K."/>
            <person name="Alberti A."/>
            <person name="Aury J.M."/>
            <person name="Louis A."/>
            <person name="Dehais P."/>
            <person name="Bardou P."/>
            <person name="Montfort J."/>
            <person name="Klopp C."/>
            <person name="Cabau C."/>
            <person name="Gaspin C."/>
            <person name="Thorgaard G.H."/>
            <person name="Boussaha M."/>
            <person name="Quillet E."/>
            <person name="Guyomard R."/>
            <person name="Galiana D."/>
            <person name="Bobe J."/>
            <person name="Volff J.N."/>
            <person name="Genet C."/>
            <person name="Wincker P."/>
            <person name="Jaillon O."/>
            <person name="Roest Crollius H."/>
            <person name="Guiguen Y."/>
        </authorList>
    </citation>
    <scope>NUCLEOTIDE SEQUENCE [LARGE SCALE GENOMIC DNA]</scope>
</reference>
<keyword evidence="6 12" id="KW-0418">Kinase</keyword>
<feature type="active site" description="Pros-phosphohistidine intermediate" evidence="10">
    <location>
        <position position="76"/>
    </location>
</feature>
<comment type="catalytic activity">
    <reaction evidence="12">
        <text>a 2'-deoxyribonucleoside 5'-diphosphate + ATP = a 2'-deoxyribonucleoside 5'-triphosphate + ADP</text>
        <dbReference type="Rhea" id="RHEA:44640"/>
        <dbReference type="ChEBI" id="CHEBI:30616"/>
        <dbReference type="ChEBI" id="CHEBI:61560"/>
        <dbReference type="ChEBI" id="CHEBI:73316"/>
        <dbReference type="ChEBI" id="CHEBI:456216"/>
        <dbReference type="EC" id="2.7.4.6"/>
    </reaction>
</comment>
<dbReference type="Proteomes" id="UP000193380">
    <property type="component" value="Unassembled WGS sequence"/>
</dbReference>
<organism evidence="15 16">
    <name type="scientific">Oncorhynchus mykiss</name>
    <name type="common">Rainbow trout</name>
    <name type="synonym">Salmo gairdneri</name>
    <dbReference type="NCBI Taxonomy" id="8022"/>
    <lineage>
        <taxon>Eukaryota</taxon>
        <taxon>Metazoa</taxon>
        <taxon>Chordata</taxon>
        <taxon>Craniata</taxon>
        <taxon>Vertebrata</taxon>
        <taxon>Euteleostomi</taxon>
        <taxon>Actinopterygii</taxon>
        <taxon>Neopterygii</taxon>
        <taxon>Teleostei</taxon>
        <taxon>Protacanthopterygii</taxon>
        <taxon>Salmoniformes</taxon>
        <taxon>Salmonidae</taxon>
        <taxon>Salmoninae</taxon>
        <taxon>Oncorhynchus</taxon>
    </lineage>
</organism>
<dbReference type="PANTHER" id="PTHR46161">
    <property type="entry name" value="NUCLEOSIDE DIPHOSPHATE KINASE"/>
    <property type="match status" value="1"/>
</dbReference>
<dbReference type="SMART" id="SM00562">
    <property type="entry name" value="NDK"/>
    <property type="match status" value="1"/>
</dbReference>
<evidence type="ECO:0000256" key="3">
    <source>
        <dbReference type="ARBA" id="ARBA00022679"/>
    </source>
</evidence>
<evidence type="ECO:0000256" key="13">
    <source>
        <dbReference type="SAM" id="MobiDB-lite"/>
    </source>
</evidence>
<feature type="binding site" evidence="10">
    <location>
        <position position="63"/>
    </location>
    <ligand>
        <name>ATP</name>
        <dbReference type="ChEBI" id="CHEBI:30616"/>
    </ligand>
</feature>
<evidence type="ECO:0000256" key="11">
    <source>
        <dbReference type="RuleBase" id="RU004011"/>
    </source>
</evidence>
<dbReference type="GO" id="GO:0005524">
    <property type="term" value="F:ATP binding"/>
    <property type="evidence" value="ECO:0007669"/>
    <property type="project" value="UniProtKB-KW"/>
</dbReference>
<keyword evidence="8" id="KW-0460">Magnesium</keyword>
<evidence type="ECO:0000256" key="2">
    <source>
        <dbReference type="ARBA" id="ARBA00022490"/>
    </source>
</evidence>
<dbReference type="GO" id="GO:0006228">
    <property type="term" value="P:UTP biosynthetic process"/>
    <property type="evidence" value="ECO:0007669"/>
    <property type="project" value="InterPro"/>
</dbReference>
<dbReference type="InterPro" id="IPR001564">
    <property type="entry name" value="Nucleoside_diP_kinase"/>
</dbReference>
<dbReference type="GO" id="GO:0004550">
    <property type="term" value="F:nucleoside diphosphate kinase activity"/>
    <property type="evidence" value="ECO:0007669"/>
    <property type="project" value="UniProtKB-EC"/>
</dbReference>
<feature type="non-terminal residue" evidence="15">
    <location>
        <position position="1"/>
    </location>
</feature>
<dbReference type="SUPFAM" id="SSF54919">
    <property type="entry name" value="Nucleoside diphosphate kinase, NDK"/>
    <property type="match status" value="1"/>
</dbReference>
<dbReference type="GO" id="GO:0046872">
    <property type="term" value="F:metal ion binding"/>
    <property type="evidence" value="ECO:0007669"/>
    <property type="project" value="UniProtKB-KW"/>
</dbReference>
<feature type="binding site" evidence="10">
    <location>
        <position position="73"/>
    </location>
    <ligand>
        <name>ATP</name>
        <dbReference type="ChEBI" id="CHEBI:30616"/>
    </ligand>
</feature>
<dbReference type="Pfam" id="PF00334">
    <property type="entry name" value="NDK"/>
    <property type="match status" value="1"/>
</dbReference>
<dbReference type="STRING" id="8022.A0A060YW49"/>
<gene>
    <name evidence="15" type="ORF">GSONMT00008276001</name>
</gene>
<reference evidence="15" key="2">
    <citation type="submission" date="2014-03" db="EMBL/GenBank/DDBJ databases">
        <authorList>
            <person name="Genoscope - CEA"/>
        </authorList>
    </citation>
    <scope>NUCLEOTIDE SEQUENCE</scope>
</reference>
<evidence type="ECO:0000259" key="14">
    <source>
        <dbReference type="SMART" id="SM00562"/>
    </source>
</evidence>
<dbReference type="InterPro" id="IPR034907">
    <property type="entry name" value="NDK-like_dom"/>
</dbReference>
<evidence type="ECO:0000256" key="10">
    <source>
        <dbReference type="PROSITE-ProRule" id="PRU00706"/>
    </source>
</evidence>
<evidence type="ECO:0000313" key="15">
    <source>
        <dbReference type="EMBL" id="CDQ96011.1"/>
    </source>
</evidence>
<evidence type="ECO:0000313" key="16">
    <source>
        <dbReference type="Proteomes" id="UP000193380"/>
    </source>
</evidence>
<evidence type="ECO:0000256" key="1">
    <source>
        <dbReference type="ARBA" id="ARBA00008142"/>
    </source>
</evidence>
<dbReference type="EMBL" id="FR923643">
    <property type="protein sequence ID" value="CDQ96011.1"/>
    <property type="molecule type" value="Genomic_DNA"/>
</dbReference>
<keyword evidence="7 12" id="KW-0067">ATP-binding</keyword>
<name>A0A060YW49_ONCMY</name>
<dbReference type="PROSITE" id="PS51374">
    <property type="entry name" value="NDPK_LIKE"/>
    <property type="match status" value="1"/>
</dbReference>
<evidence type="ECO:0000256" key="12">
    <source>
        <dbReference type="RuleBase" id="RU004013"/>
    </source>
</evidence>
<dbReference type="PROSITE" id="PS00469">
    <property type="entry name" value="NDPK"/>
    <property type="match status" value="1"/>
</dbReference>
<keyword evidence="9" id="KW-0546">Nucleotide metabolism</keyword>
<comment type="similarity">
    <text evidence="1 10 11">Belongs to the NDK family.</text>
</comment>
<dbReference type="InterPro" id="IPR036850">
    <property type="entry name" value="NDK-like_dom_sf"/>
</dbReference>
<dbReference type="PRINTS" id="PR01243">
    <property type="entry name" value="NUCDPKINASE"/>
</dbReference>
<feature type="binding site" evidence="10">
    <location>
        <position position="15"/>
    </location>
    <ligand>
        <name>ATP</name>
        <dbReference type="ChEBI" id="CHEBI:30616"/>
    </ligand>
</feature>
<sequence>KQAADFYTEHQTKSFFNNLLQFMTSGPVVAMELMGDEAVSVWRRILGPTDSGVARKEAPPSLRAQFGTDGTRNAGHGSDSLASAARELEFFFPSTAGHGPANTANCTDCSCCVIKPHAISEGKLAILVSHGT</sequence>
<dbReference type="GO" id="GO:0006183">
    <property type="term" value="P:GTP biosynthetic process"/>
    <property type="evidence" value="ECO:0007669"/>
    <property type="project" value="InterPro"/>
</dbReference>
<dbReference type="PANTHER" id="PTHR46161:SF3">
    <property type="entry name" value="NUCLEOSIDE DIPHOSPHATE KINASE DDB_G0292928-RELATED"/>
    <property type="match status" value="1"/>
</dbReference>
<keyword evidence="4" id="KW-0479">Metal-binding</keyword>
<proteinExistence type="inferred from homology"/>
<feature type="binding site" evidence="10">
    <location>
        <position position="43"/>
    </location>
    <ligand>
        <name>ATP</name>
        <dbReference type="ChEBI" id="CHEBI:30616"/>
    </ligand>
</feature>
<keyword evidence="2" id="KW-0963">Cytoplasm</keyword>
<dbReference type="GO" id="GO:0006241">
    <property type="term" value="P:CTP biosynthetic process"/>
    <property type="evidence" value="ECO:0007669"/>
    <property type="project" value="InterPro"/>
</dbReference>
<feature type="binding site" evidence="10">
    <location>
        <position position="49"/>
    </location>
    <ligand>
        <name>ATP</name>
        <dbReference type="ChEBI" id="CHEBI:30616"/>
    </ligand>
</feature>
<dbReference type="InterPro" id="IPR023005">
    <property type="entry name" value="Nucleoside_diP_kinase_AS"/>
</dbReference>
<dbReference type="EC" id="2.7.4.6" evidence="12"/>
<evidence type="ECO:0000256" key="8">
    <source>
        <dbReference type="ARBA" id="ARBA00022842"/>
    </source>
</evidence>
<dbReference type="Gene3D" id="3.30.70.141">
    <property type="entry name" value="Nucleoside diphosphate kinase-like domain"/>
    <property type="match status" value="1"/>
</dbReference>
<keyword evidence="5 12" id="KW-0547">Nucleotide-binding</keyword>